<evidence type="ECO:0000313" key="2">
    <source>
        <dbReference type="EMBL" id="XCH25436.1"/>
    </source>
</evidence>
<feature type="domain" description="DUF4142" evidence="1">
    <location>
        <begin position="3"/>
        <end position="137"/>
    </location>
</feature>
<protein>
    <submittedName>
        <fullName evidence="2">DUF4142 domain-containing protein</fullName>
    </submittedName>
</protein>
<proteinExistence type="predicted"/>
<dbReference type="PANTHER" id="PTHR38593:SF1">
    <property type="entry name" value="BLR2558 PROTEIN"/>
    <property type="match status" value="1"/>
</dbReference>
<gene>
    <name evidence="2" type="ORF">ABV298_03110</name>
</gene>
<evidence type="ECO:0000259" key="1">
    <source>
        <dbReference type="Pfam" id="PF13628"/>
    </source>
</evidence>
<name>A0AAU8FLN4_9BACT</name>
<dbReference type="InterPro" id="IPR025419">
    <property type="entry name" value="DUF4142"/>
</dbReference>
<dbReference type="RefSeq" id="WP_353720737.1">
    <property type="nucleotide sequence ID" value="NZ_CP159289.1"/>
</dbReference>
<dbReference type="EMBL" id="CP159289">
    <property type="protein sequence ID" value="XCH25436.1"/>
    <property type="molecule type" value="Genomic_DNA"/>
</dbReference>
<sequence>MASVAVVANQIDINYAEIAAKKSKNAEVLKFAETMKRDHSGVIEQAVALTKKLGVTPKDNDVSKGLLADAAKTRKTLNGKSGKEFDKAYIDNEVAYHKAVIDAVENLLIPETDNAELKKLLQNVLPALKAHLGHAEMVQKNYK</sequence>
<dbReference type="Pfam" id="PF13628">
    <property type="entry name" value="DUF4142"/>
    <property type="match status" value="1"/>
</dbReference>
<reference evidence="2" key="1">
    <citation type="submission" date="2024-06" db="EMBL/GenBank/DDBJ databases">
        <title>Sequencing and assembly of the genome of Dyadobacter sp. strain 676, a symbiont of Cyamopsis tetragonoloba.</title>
        <authorList>
            <person name="Guro P."/>
            <person name="Sazanova A."/>
            <person name="Kuznetsova I."/>
            <person name="Belimov A."/>
            <person name="Safronova V."/>
        </authorList>
    </citation>
    <scope>NUCLEOTIDE SEQUENCE</scope>
    <source>
        <strain evidence="2">676</strain>
    </source>
</reference>
<organism evidence="2">
    <name type="scientific">Dyadobacter sp. 676</name>
    <dbReference type="NCBI Taxonomy" id="3088362"/>
    <lineage>
        <taxon>Bacteria</taxon>
        <taxon>Pseudomonadati</taxon>
        <taxon>Bacteroidota</taxon>
        <taxon>Cytophagia</taxon>
        <taxon>Cytophagales</taxon>
        <taxon>Spirosomataceae</taxon>
        <taxon>Dyadobacter</taxon>
    </lineage>
</organism>
<accession>A0AAU8FLN4</accession>
<dbReference type="AlphaFoldDB" id="A0AAU8FLN4"/>
<dbReference type="PANTHER" id="PTHR38593">
    <property type="entry name" value="BLR2558 PROTEIN"/>
    <property type="match status" value="1"/>
</dbReference>
<dbReference type="Gene3D" id="1.20.1260.10">
    <property type="match status" value="1"/>
</dbReference>
<dbReference type="InterPro" id="IPR012347">
    <property type="entry name" value="Ferritin-like"/>
</dbReference>